<dbReference type="Proteomes" id="UP000192997">
    <property type="component" value="Unassembled WGS sequence"/>
</dbReference>
<proteinExistence type="predicted"/>
<comment type="caution">
    <text evidence="1">The sequence shown here is derived from an EMBL/GenBank/DDBJ whole genome shotgun (WGS) entry which is preliminary data.</text>
</comment>
<dbReference type="InterPro" id="IPR002060">
    <property type="entry name" value="Squ/phyt_synthse"/>
</dbReference>
<dbReference type="GO" id="GO:0045338">
    <property type="term" value="P:farnesyl diphosphate metabolic process"/>
    <property type="evidence" value="ECO:0007669"/>
    <property type="project" value="InterPro"/>
</dbReference>
<reference evidence="2" key="1">
    <citation type="submission" date="2017-04" db="EMBL/GenBank/DDBJ databases">
        <authorList>
            <person name="Abreu V.A."/>
            <person name="Popin R.V."/>
            <person name="Rigonato J."/>
            <person name="Andreote A.P."/>
            <person name="Schaker P.C."/>
            <person name="Hoff-Risseti C."/>
            <person name="Alvarenga D.O."/>
            <person name="Varani A.M."/>
            <person name="Fiore M.F."/>
        </authorList>
    </citation>
    <scope>NUCLEOTIDE SEQUENCE [LARGE SCALE GENOMIC DNA]</scope>
    <source>
        <strain evidence="2">CENA303</strain>
    </source>
</reference>
<dbReference type="InterPro" id="IPR008949">
    <property type="entry name" value="Isoprenoid_synthase_dom_sf"/>
</dbReference>
<protein>
    <submittedName>
        <fullName evidence="1">Phytoene/squalene synthase family protein</fullName>
    </submittedName>
</protein>
<name>A0A1X4GAP7_9CYAN</name>
<dbReference type="GO" id="GO:0051996">
    <property type="term" value="F:squalene synthase [NAD(P)H] activity"/>
    <property type="evidence" value="ECO:0007669"/>
    <property type="project" value="InterPro"/>
</dbReference>
<evidence type="ECO:0000313" key="2">
    <source>
        <dbReference type="Proteomes" id="UP000192997"/>
    </source>
</evidence>
<dbReference type="SUPFAM" id="SSF48576">
    <property type="entry name" value="Terpenoid synthases"/>
    <property type="match status" value="1"/>
</dbReference>
<evidence type="ECO:0000313" key="1">
    <source>
        <dbReference type="EMBL" id="OSO94110.1"/>
    </source>
</evidence>
<dbReference type="Pfam" id="PF00494">
    <property type="entry name" value="SQS_PSY"/>
    <property type="match status" value="1"/>
</dbReference>
<dbReference type="RefSeq" id="WP_085727403.1">
    <property type="nucleotide sequence ID" value="NZ_NBYN01000015.1"/>
</dbReference>
<dbReference type="InterPro" id="IPR044844">
    <property type="entry name" value="Trans_IPPS_euk-type"/>
</dbReference>
<dbReference type="EMBL" id="NBYN01000015">
    <property type="protein sequence ID" value="OSO94110.1"/>
    <property type="molecule type" value="Genomic_DNA"/>
</dbReference>
<gene>
    <name evidence="1" type="ORF">B7O87_04685</name>
</gene>
<dbReference type="Gene3D" id="1.10.600.10">
    <property type="entry name" value="Farnesyl Diphosphate Synthase"/>
    <property type="match status" value="1"/>
</dbReference>
<sequence length="275" mass="30661">MDLRRDALQILKETSRTFYIPISIMPSGLQEAVASAYLCMRAIDEIEDHATLENHTKGILLQSISQTLQAGVDGFAVDAFSIGFKGYEDSLPEVSLRIREWAILAPESIAPRIWDATAAMADRMAYWSQINWKITNEYDLDRYTFGVAGAVGLLLSDLWSWYDGTTTNRMEAIAFGRGLQAVNILRNNSEDLTRGVNFFPEGWNHQDLQQYARRHLALADSYTNGLPPGPALQFCQIPLALAHGTLDALANGKEKLSRHDVYALIENLINVNAVV</sequence>
<dbReference type="AlphaFoldDB" id="A0A1X4GAP7"/>
<organism evidence="1 2">
    <name type="scientific">Cylindrospermopsis raciborskii CENA303</name>
    <dbReference type="NCBI Taxonomy" id="1170769"/>
    <lineage>
        <taxon>Bacteria</taxon>
        <taxon>Bacillati</taxon>
        <taxon>Cyanobacteriota</taxon>
        <taxon>Cyanophyceae</taxon>
        <taxon>Nostocales</taxon>
        <taxon>Aphanizomenonaceae</taxon>
        <taxon>Cylindrospermopsis</taxon>
    </lineage>
</organism>
<dbReference type="PANTHER" id="PTHR11626">
    <property type="entry name" value="FARNESYL-DIPHOSPHATE FARNESYLTRANSFERASE"/>
    <property type="match status" value="1"/>
</dbReference>
<dbReference type="PANTHER" id="PTHR11626:SF2">
    <property type="entry name" value="SQUALENE SYNTHASE"/>
    <property type="match status" value="1"/>
</dbReference>
<accession>A0A1X4GAP7</accession>